<evidence type="ECO:0000313" key="3">
    <source>
        <dbReference type="Proteomes" id="UP001457282"/>
    </source>
</evidence>
<feature type="region of interest" description="Disordered" evidence="1">
    <location>
        <begin position="1"/>
        <end position="26"/>
    </location>
</feature>
<dbReference type="Proteomes" id="UP001457282">
    <property type="component" value="Unassembled WGS sequence"/>
</dbReference>
<protein>
    <submittedName>
        <fullName evidence="2">Uncharacterized protein</fullName>
    </submittedName>
</protein>
<keyword evidence="3" id="KW-1185">Reference proteome</keyword>
<organism evidence="2 3">
    <name type="scientific">Rubus argutus</name>
    <name type="common">Southern blackberry</name>
    <dbReference type="NCBI Taxonomy" id="59490"/>
    <lineage>
        <taxon>Eukaryota</taxon>
        <taxon>Viridiplantae</taxon>
        <taxon>Streptophyta</taxon>
        <taxon>Embryophyta</taxon>
        <taxon>Tracheophyta</taxon>
        <taxon>Spermatophyta</taxon>
        <taxon>Magnoliopsida</taxon>
        <taxon>eudicotyledons</taxon>
        <taxon>Gunneridae</taxon>
        <taxon>Pentapetalae</taxon>
        <taxon>rosids</taxon>
        <taxon>fabids</taxon>
        <taxon>Rosales</taxon>
        <taxon>Rosaceae</taxon>
        <taxon>Rosoideae</taxon>
        <taxon>Rosoideae incertae sedis</taxon>
        <taxon>Rubus</taxon>
    </lineage>
</organism>
<proteinExistence type="predicted"/>
<name>A0AAW1XUB5_RUBAR</name>
<gene>
    <name evidence="2" type="ORF">M0R45_016703</name>
</gene>
<reference evidence="2 3" key="1">
    <citation type="journal article" date="2023" name="G3 (Bethesda)">
        <title>A chromosome-length genome assembly and annotation of blackberry (Rubus argutus, cv. 'Hillquist').</title>
        <authorList>
            <person name="Bruna T."/>
            <person name="Aryal R."/>
            <person name="Dudchenko O."/>
            <person name="Sargent D.J."/>
            <person name="Mead D."/>
            <person name="Buti M."/>
            <person name="Cavallini A."/>
            <person name="Hytonen T."/>
            <person name="Andres J."/>
            <person name="Pham M."/>
            <person name="Weisz D."/>
            <person name="Mascagni F."/>
            <person name="Usai G."/>
            <person name="Natali L."/>
            <person name="Bassil N."/>
            <person name="Fernandez G.E."/>
            <person name="Lomsadze A."/>
            <person name="Armour M."/>
            <person name="Olukolu B."/>
            <person name="Poorten T."/>
            <person name="Britton C."/>
            <person name="Davik J."/>
            <person name="Ashrafi H."/>
            <person name="Aiden E.L."/>
            <person name="Borodovsky M."/>
            <person name="Worthington M."/>
        </authorList>
    </citation>
    <scope>NUCLEOTIDE SEQUENCE [LARGE SCALE GENOMIC DNA]</scope>
    <source>
        <strain evidence="2">PI 553951</strain>
    </source>
</reference>
<accession>A0AAW1XUB5</accession>
<dbReference type="AlphaFoldDB" id="A0AAW1XUB5"/>
<evidence type="ECO:0000256" key="1">
    <source>
        <dbReference type="SAM" id="MobiDB-lite"/>
    </source>
</evidence>
<sequence length="83" mass="9078">MIAIKSRPSRRLPTPVSSATPVKPPSKAAAYHCHQWVRCHPARQARSPPRPVTPASHRMCHWSFSTGSWGSGFVGSGFLNLDS</sequence>
<comment type="caution">
    <text evidence="2">The sequence shown here is derived from an EMBL/GenBank/DDBJ whole genome shotgun (WGS) entry which is preliminary data.</text>
</comment>
<dbReference type="EMBL" id="JBEDUW010000003">
    <property type="protein sequence ID" value="KAK9940026.1"/>
    <property type="molecule type" value="Genomic_DNA"/>
</dbReference>
<evidence type="ECO:0000313" key="2">
    <source>
        <dbReference type="EMBL" id="KAK9940026.1"/>
    </source>
</evidence>